<feature type="signal peptide" evidence="1">
    <location>
        <begin position="1"/>
        <end position="16"/>
    </location>
</feature>
<keyword evidence="1" id="KW-0732">Signal</keyword>
<dbReference type="InterPro" id="IPR045266">
    <property type="entry name" value="DOH_DOMON"/>
</dbReference>
<evidence type="ECO:0000313" key="4">
    <source>
        <dbReference type="Proteomes" id="UP000009168"/>
    </source>
</evidence>
<dbReference type="AlphaFoldDB" id="Q23Q28"/>
<dbReference type="InterPro" id="IPR005018">
    <property type="entry name" value="DOMON_domain"/>
</dbReference>
<evidence type="ECO:0000259" key="2">
    <source>
        <dbReference type="SMART" id="SM00664"/>
    </source>
</evidence>
<dbReference type="InParanoid" id="Q23Q28"/>
<dbReference type="KEGG" id="tet:TTHERM_00460560"/>
<dbReference type="eggNOG" id="ENOG502R2VD">
    <property type="taxonomic scope" value="Eukaryota"/>
</dbReference>
<reference evidence="4" key="1">
    <citation type="journal article" date="2006" name="PLoS Biol.">
        <title>Macronuclear genome sequence of the ciliate Tetrahymena thermophila, a model eukaryote.</title>
        <authorList>
            <person name="Eisen J.A."/>
            <person name="Coyne R.S."/>
            <person name="Wu M."/>
            <person name="Wu D."/>
            <person name="Thiagarajan M."/>
            <person name="Wortman J.R."/>
            <person name="Badger J.H."/>
            <person name="Ren Q."/>
            <person name="Amedeo P."/>
            <person name="Jones K.M."/>
            <person name="Tallon L.J."/>
            <person name="Delcher A.L."/>
            <person name="Salzberg S.L."/>
            <person name="Silva J.C."/>
            <person name="Haas B.J."/>
            <person name="Majoros W.H."/>
            <person name="Farzad M."/>
            <person name="Carlton J.M."/>
            <person name="Smith R.K. Jr."/>
            <person name="Garg J."/>
            <person name="Pearlman R.E."/>
            <person name="Karrer K.M."/>
            <person name="Sun L."/>
            <person name="Manning G."/>
            <person name="Elde N.C."/>
            <person name="Turkewitz A.P."/>
            <person name="Asai D.J."/>
            <person name="Wilkes D.E."/>
            <person name="Wang Y."/>
            <person name="Cai H."/>
            <person name="Collins K."/>
            <person name="Stewart B.A."/>
            <person name="Lee S.R."/>
            <person name="Wilamowska K."/>
            <person name="Weinberg Z."/>
            <person name="Ruzzo W.L."/>
            <person name="Wloga D."/>
            <person name="Gaertig J."/>
            <person name="Frankel J."/>
            <person name="Tsao C.-C."/>
            <person name="Gorovsky M.A."/>
            <person name="Keeling P.J."/>
            <person name="Waller R.F."/>
            <person name="Patron N.J."/>
            <person name="Cherry J.M."/>
            <person name="Stover N.A."/>
            <person name="Krieger C.J."/>
            <person name="del Toro C."/>
            <person name="Ryder H.F."/>
            <person name="Williamson S.C."/>
            <person name="Barbeau R.A."/>
            <person name="Hamilton E.P."/>
            <person name="Orias E."/>
        </authorList>
    </citation>
    <scope>NUCLEOTIDE SEQUENCE [LARGE SCALE GENOMIC DNA]</scope>
    <source>
        <strain evidence="4">SB210</strain>
    </source>
</reference>
<dbReference type="CDD" id="cd09631">
    <property type="entry name" value="DOMON_DOH"/>
    <property type="match status" value="1"/>
</dbReference>
<sequence length="206" mass="22602">MKFVILSSLLVVCTLTQVTNQISLSNGFVLNYQIASPNISFTLTGSNKGYVALGFGGSGMDSIDVAAFKWDGTQVVGEDRTNLDNKKKVDLDVNNGCINNLTVDPTSTYDSSTGNWNIIFSRPLNTNEPNCDQIIQADTAQNLAFAIFKDFTWQKHSSSNFWTLTLSSGTQNDPSLSGTQNGPSLSSLLIQYSYYLTLLYMLMIFV</sequence>
<proteinExistence type="predicted"/>
<evidence type="ECO:0000313" key="3">
    <source>
        <dbReference type="EMBL" id="EAR98507.1"/>
    </source>
</evidence>
<dbReference type="Proteomes" id="UP000009168">
    <property type="component" value="Unassembled WGS sequence"/>
</dbReference>
<feature type="chain" id="PRO_5004202021" evidence="1">
    <location>
        <begin position="17"/>
        <end position="206"/>
    </location>
</feature>
<dbReference type="HOGENOM" id="CLU_1392692_0_0_1"/>
<organism evidence="3 4">
    <name type="scientific">Tetrahymena thermophila (strain SB210)</name>
    <dbReference type="NCBI Taxonomy" id="312017"/>
    <lineage>
        <taxon>Eukaryota</taxon>
        <taxon>Sar</taxon>
        <taxon>Alveolata</taxon>
        <taxon>Ciliophora</taxon>
        <taxon>Intramacronucleata</taxon>
        <taxon>Oligohymenophorea</taxon>
        <taxon>Hymenostomatida</taxon>
        <taxon>Tetrahymenina</taxon>
        <taxon>Tetrahymenidae</taxon>
        <taxon>Tetrahymena</taxon>
    </lineage>
</organism>
<dbReference type="EMBL" id="GG662650">
    <property type="protein sequence ID" value="EAR98507.1"/>
    <property type="molecule type" value="Genomic_DNA"/>
</dbReference>
<name>Q23Q28_TETTS</name>
<evidence type="ECO:0000256" key="1">
    <source>
        <dbReference type="SAM" id="SignalP"/>
    </source>
</evidence>
<accession>Q23Q28</accession>
<dbReference type="Pfam" id="PF03351">
    <property type="entry name" value="DOMON"/>
    <property type="match status" value="1"/>
</dbReference>
<feature type="domain" description="DOMON" evidence="2">
    <location>
        <begin position="50"/>
        <end position="148"/>
    </location>
</feature>
<protein>
    <submittedName>
        <fullName evidence="3">DOMON domain protein</fullName>
    </submittedName>
</protein>
<dbReference type="GeneID" id="7824721"/>
<gene>
    <name evidence="3" type="ORF">TTHERM_00460560</name>
</gene>
<keyword evidence="4" id="KW-1185">Reference proteome</keyword>
<dbReference type="SMART" id="SM00664">
    <property type="entry name" value="DoH"/>
    <property type="match status" value="1"/>
</dbReference>
<dbReference type="RefSeq" id="XP_001018752.1">
    <property type="nucleotide sequence ID" value="XM_001018752.1"/>
</dbReference>